<protein>
    <submittedName>
        <fullName evidence="1">Uncharacterized protein</fullName>
    </submittedName>
</protein>
<proteinExistence type="predicted"/>
<organism evidence="1">
    <name type="scientific">Hyperionvirus sp</name>
    <dbReference type="NCBI Taxonomy" id="2487770"/>
    <lineage>
        <taxon>Viruses</taxon>
        <taxon>Varidnaviria</taxon>
        <taxon>Bamfordvirae</taxon>
        <taxon>Nucleocytoviricota</taxon>
        <taxon>Megaviricetes</taxon>
        <taxon>Imitervirales</taxon>
        <taxon>Mimiviridae</taxon>
        <taxon>Klosneuvirinae</taxon>
    </lineage>
</organism>
<reference evidence="1" key="1">
    <citation type="submission" date="2018-10" db="EMBL/GenBank/DDBJ databases">
        <title>Hidden diversity of soil giant viruses.</title>
        <authorList>
            <person name="Schulz F."/>
            <person name="Alteio L."/>
            <person name="Goudeau D."/>
            <person name="Ryan E.M."/>
            <person name="Malmstrom R.R."/>
            <person name="Blanchard J."/>
            <person name="Woyke T."/>
        </authorList>
    </citation>
    <scope>NUCLEOTIDE SEQUENCE</scope>
    <source>
        <strain evidence="1">HYV1</strain>
    </source>
</reference>
<dbReference type="EMBL" id="MK072406">
    <property type="protein sequence ID" value="AYV84388.1"/>
    <property type="molecule type" value="Genomic_DNA"/>
</dbReference>
<gene>
    <name evidence="1" type="ORF">Hyperionvirus24_10</name>
</gene>
<evidence type="ECO:0000313" key="1">
    <source>
        <dbReference type="EMBL" id="AYV84388.1"/>
    </source>
</evidence>
<name>A0A3G5AAX2_9VIRU</name>
<accession>A0A3G5AAX2</accession>
<sequence>MNPIIYGPSSMKAKESKLSFELAADVTIY</sequence>